<dbReference type="PANTHER" id="PTHR23028:SF53">
    <property type="entry name" value="ACYL_TRANSF_3 DOMAIN-CONTAINING PROTEIN"/>
    <property type="match status" value="1"/>
</dbReference>
<feature type="transmembrane region" description="Helical" evidence="1">
    <location>
        <begin position="25"/>
        <end position="41"/>
    </location>
</feature>
<organism evidence="3 4">
    <name type="scientific">Pseudomonas proteolytica</name>
    <dbReference type="NCBI Taxonomy" id="219574"/>
    <lineage>
        <taxon>Bacteria</taxon>
        <taxon>Pseudomonadati</taxon>
        <taxon>Pseudomonadota</taxon>
        <taxon>Gammaproteobacteria</taxon>
        <taxon>Pseudomonadales</taxon>
        <taxon>Pseudomonadaceae</taxon>
        <taxon>Pseudomonas</taxon>
    </lineage>
</organism>
<keyword evidence="4" id="KW-1185">Reference proteome</keyword>
<dbReference type="InterPro" id="IPR050879">
    <property type="entry name" value="Acyltransferase_3"/>
</dbReference>
<feature type="domain" description="SGNH" evidence="2">
    <location>
        <begin position="146"/>
        <end position="387"/>
    </location>
</feature>
<protein>
    <recommendedName>
        <fullName evidence="2">SGNH domain-containing protein</fullName>
    </recommendedName>
</protein>
<dbReference type="GO" id="GO:0000271">
    <property type="term" value="P:polysaccharide biosynthetic process"/>
    <property type="evidence" value="ECO:0007669"/>
    <property type="project" value="TreeGrafter"/>
</dbReference>
<dbReference type="Proteomes" id="UP000814172">
    <property type="component" value="Unassembled WGS sequence"/>
</dbReference>
<evidence type="ECO:0000313" key="4">
    <source>
        <dbReference type="Proteomes" id="UP000814172"/>
    </source>
</evidence>
<keyword evidence="1" id="KW-0472">Membrane</keyword>
<evidence type="ECO:0000256" key="1">
    <source>
        <dbReference type="SAM" id="Phobius"/>
    </source>
</evidence>
<accession>A0AAW5AKR2</accession>
<keyword evidence="1" id="KW-1133">Transmembrane helix</keyword>
<dbReference type="PANTHER" id="PTHR23028">
    <property type="entry name" value="ACETYLTRANSFERASE"/>
    <property type="match status" value="1"/>
</dbReference>
<dbReference type="GO" id="GO:0016020">
    <property type="term" value="C:membrane"/>
    <property type="evidence" value="ECO:0007669"/>
    <property type="project" value="TreeGrafter"/>
</dbReference>
<comment type="caution">
    <text evidence="3">The sequence shown here is derived from an EMBL/GenBank/DDBJ whole genome shotgun (WGS) entry which is preliminary data.</text>
</comment>
<proteinExistence type="predicted"/>
<dbReference type="Pfam" id="PF19040">
    <property type="entry name" value="SGNH"/>
    <property type="match status" value="1"/>
</dbReference>
<dbReference type="AlphaFoldDB" id="A0AAW5AKR2"/>
<name>A0AAW5AKR2_9PSED</name>
<sequence length="394" mass="43048">MLVAARKDSWWSGSRLAQWLGDCSYSLYLWHWPIVVVLVFLNLKGNSLAVLVGLVLALFCGWISYRYVETPVRIRLSKKAIVPSIVFLLAGALTISAFSTLVRKQDGFPNRLSAQANAIFNEALNKNPRLEECAAASFGIGSKDSPVPNCKYGNDGSVKAVMIGDSHSSSLVTSLKAAIGKGDVLQWAANACPLAGGIYSKNEEHKCANYLSWVVAEAKKLPSSVPVVLVNRFSLYLYGPNEIDPPLAKLMSQSTSDNGDIHSDGFAADMREGILETVCELSKDRDVYIVRPVPEMGFNVPSSMGRSMIFDVSTRVSVTIEQYNERNLSSLKTLDLAAEKCGAKILDPVPYLCGKDRCWGDVGGLPIYFDDDHLNERGSRILVPMFKAIGQPNS</sequence>
<gene>
    <name evidence="3" type="ORF">GIW75_27800</name>
</gene>
<dbReference type="InterPro" id="IPR043968">
    <property type="entry name" value="SGNH"/>
</dbReference>
<evidence type="ECO:0000313" key="3">
    <source>
        <dbReference type="EMBL" id="MCF5060736.1"/>
    </source>
</evidence>
<feature type="transmembrane region" description="Helical" evidence="1">
    <location>
        <begin position="48"/>
        <end position="68"/>
    </location>
</feature>
<evidence type="ECO:0000259" key="2">
    <source>
        <dbReference type="Pfam" id="PF19040"/>
    </source>
</evidence>
<feature type="transmembrane region" description="Helical" evidence="1">
    <location>
        <begin position="80"/>
        <end position="102"/>
    </location>
</feature>
<keyword evidence="1" id="KW-0812">Transmembrane</keyword>
<reference evidence="3 4" key="1">
    <citation type="submission" date="2019-11" db="EMBL/GenBank/DDBJ databases">
        <title>Epiphytic Pseudomonas syringae from cherry orchards.</title>
        <authorList>
            <person name="Hulin M.T."/>
        </authorList>
    </citation>
    <scope>NUCLEOTIDE SEQUENCE [LARGE SCALE GENOMIC DNA]</scope>
    <source>
        <strain evidence="3 4">PA-6-9F</strain>
    </source>
</reference>
<dbReference type="EMBL" id="WKEW01000169">
    <property type="protein sequence ID" value="MCF5060736.1"/>
    <property type="molecule type" value="Genomic_DNA"/>
</dbReference>